<keyword evidence="4" id="KW-1185">Reference proteome</keyword>
<proteinExistence type="predicted"/>
<name>A0A0D2K3L4_9CHLO</name>
<evidence type="ECO:0000259" key="2">
    <source>
        <dbReference type="PROSITE" id="PS51840"/>
    </source>
</evidence>
<dbReference type="RefSeq" id="XP_013904077.1">
    <property type="nucleotide sequence ID" value="XM_014048623.1"/>
</dbReference>
<gene>
    <name evidence="3" type="ORF">MNEG_2907</name>
</gene>
<feature type="region of interest" description="Disordered" evidence="1">
    <location>
        <begin position="292"/>
        <end position="382"/>
    </location>
</feature>
<dbReference type="STRING" id="145388.A0A0D2K3L4"/>
<feature type="region of interest" description="Disordered" evidence="1">
    <location>
        <begin position="217"/>
        <end position="276"/>
    </location>
</feature>
<dbReference type="InterPro" id="IPR019448">
    <property type="entry name" value="NT-C2"/>
</dbReference>
<feature type="domain" description="C2 NT-type" evidence="2">
    <location>
        <begin position="4"/>
        <end position="160"/>
    </location>
</feature>
<organism evidence="3 4">
    <name type="scientific">Monoraphidium neglectum</name>
    <dbReference type="NCBI Taxonomy" id="145388"/>
    <lineage>
        <taxon>Eukaryota</taxon>
        <taxon>Viridiplantae</taxon>
        <taxon>Chlorophyta</taxon>
        <taxon>core chlorophytes</taxon>
        <taxon>Chlorophyceae</taxon>
        <taxon>CS clade</taxon>
        <taxon>Sphaeropleales</taxon>
        <taxon>Selenastraceae</taxon>
        <taxon>Monoraphidium</taxon>
    </lineage>
</organism>
<dbReference type="AlphaFoldDB" id="A0A0D2K3L4"/>
<evidence type="ECO:0000313" key="4">
    <source>
        <dbReference type="Proteomes" id="UP000054498"/>
    </source>
</evidence>
<feature type="compositionally biased region" description="Low complexity" evidence="1">
    <location>
        <begin position="327"/>
        <end position="345"/>
    </location>
</feature>
<dbReference type="Proteomes" id="UP000054498">
    <property type="component" value="Unassembled WGS sequence"/>
</dbReference>
<feature type="compositionally biased region" description="Basic residues" evidence="1">
    <location>
        <begin position="371"/>
        <end position="382"/>
    </location>
</feature>
<dbReference type="KEGG" id="mng:MNEG_2907"/>
<dbReference type="EMBL" id="KK100564">
    <property type="protein sequence ID" value="KIZ05058.1"/>
    <property type="molecule type" value="Genomic_DNA"/>
</dbReference>
<feature type="compositionally biased region" description="Low complexity" evidence="1">
    <location>
        <begin position="243"/>
        <end position="258"/>
    </location>
</feature>
<dbReference type="PROSITE" id="PS51840">
    <property type="entry name" value="C2_NT"/>
    <property type="match status" value="1"/>
</dbReference>
<sequence length="382" mass="39147">MLRQLKNHFNATRFEFQLHVHSLQPWPATSKGIAVGWQRGKRRRGATATVTPAPGPELGGATVVRFNERIGFKSTLYKVPGAAERAGQLGPFKRKCVILAILETDGRTHATAALGRVVIDLSEFAAIDGQELRTFPVACNKAIQLAVGAPQLTVTLRCRWKKAGADFTEDEAASMSTDQSGSSLGGSIKEFFSRPARGAATRAAAAAAVAAGREQDLGGFGGGGGPGGMEAIGEEDGTPRRNSSASHGAAGYFGAAAARGGGGDSRAGSQELDESDWEGAVECPTVVFGALHLHDDDSGEGSSSGAAARYAAAPEAPVAAPAPPSAPGQVQVAAAGRPAEEAAAPLGGSCQRLPSWRVIPVLGRAPDARAARRAGGRRRGAA</sequence>
<protein>
    <recommendedName>
        <fullName evidence="2">C2 NT-type domain-containing protein</fullName>
    </recommendedName>
</protein>
<dbReference type="Pfam" id="PF10358">
    <property type="entry name" value="NT-C2"/>
    <property type="match status" value="1"/>
</dbReference>
<reference evidence="3 4" key="1">
    <citation type="journal article" date="2013" name="BMC Genomics">
        <title>Reconstruction of the lipid metabolism for the microalga Monoraphidium neglectum from its genome sequence reveals characteristics suitable for biofuel production.</title>
        <authorList>
            <person name="Bogen C."/>
            <person name="Al-Dilaimi A."/>
            <person name="Albersmeier A."/>
            <person name="Wichmann J."/>
            <person name="Grundmann M."/>
            <person name="Rupp O."/>
            <person name="Lauersen K.J."/>
            <person name="Blifernez-Klassen O."/>
            <person name="Kalinowski J."/>
            <person name="Goesmann A."/>
            <person name="Mussgnug J.H."/>
            <person name="Kruse O."/>
        </authorList>
    </citation>
    <scope>NUCLEOTIDE SEQUENCE [LARGE SCALE GENOMIC DNA]</scope>
    <source>
        <strain evidence="3 4">SAG 48.87</strain>
    </source>
</reference>
<feature type="compositionally biased region" description="Gly residues" evidence="1">
    <location>
        <begin position="218"/>
        <end position="230"/>
    </location>
</feature>
<accession>A0A0D2K3L4</accession>
<evidence type="ECO:0000256" key="1">
    <source>
        <dbReference type="SAM" id="MobiDB-lite"/>
    </source>
</evidence>
<dbReference type="OrthoDB" id="545530at2759"/>
<feature type="compositionally biased region" description="Low complexity" evidence="1">
    <location>
        <begin position="300"/>
        <end position="319"/>
    </location>
</feature>
<evidence type="ECO:0000313" key="3">
    <source>
        <dbReference type="EMBL" id="KIZ05058.1"/>
    </source>
</evidence>
<dbReference type="GeneID" id="25735785"/>